<evidence type="ECO:0000256" key="2">
    <source>
        <dbReference type="SAM" id="SignalP"/>
    </source>
</evidence>
<dbReference type="OrthoDB" id="5135119at2759"/>
<dbReference type="HOGENOM" id="CLU_029943_0_0_1"/>
<evidence type="ECO:0000313" key="4">
    <source>
        <dbReference type="Proteomes" id="UP000001699"/>
    </source>
</evidence>
<dbReference type="PhylomeDB" id="B0YCK0"/>
<dbReference type="FunFam" id="3.40.720.10:FF:000052">
    <property type="entry name" value="Phosphatidylglycerol specific phospholipase, putative"/>
    <property type="match status" value="1"/>
</dbReference>
<protein>
    <submittedName>
        <fullName evidence="3">Phosphatidylglycerol specific phospholipase C, putative</fullName>
    </submittedName>
</protein>
<dbReference type="Gene3D" id="3.40.720.10">
    <property type="entry name" value="Alkaline Phosphatase, subunit A"/>
    <property type="match status" value="2"/>
</dbReference>
<dbReference type="Proteomes" id="UP000001699">
    <property type="component" value="Unassembled WGS sequence"/>
</dbReference>
<dbReference type="AlphaFoldDB" id="B0YCK0"/>
<name>B0YCK0_ASPFC</name>
<dbReference type="PANTHER" id="PTHR31956:SF25">
    <property type="entry name" value="SPECIFIC PHOSPHOLIPASE C, PUTATIVE-RELATED"/>
    <property type="match status" value="1"/>
</dbReference>
<dbReference type="PANTHER" id="PTHR31956">
    <property type="entry name" value="NON-SPECIFIC PHOSPHOLIPASE C4-RELATED"/>
    <property type="match status" value="1"/>
</dbReference>
<dbReference type="GO" id="GO:0009395">
    <property type="term" value="P:phospholipid catabolic process"/>
    <property type="evidence" value="ECO:0007669"/>
    <property type="project" value="TreeGrafter"/>
</dbReference>
<feature type="signal peptide" evidence="2">
    <location>
        <begin position="1"/>
        <end position="18"/>
    </location>
</feature>
<dbReference type="EMBL" id="DS499601">
    <property type="protein sequence ID" value="EDP48331.1"/>
    <property type="molecule type" value="Genomic_DNA"/>
</dbReference>
<keyword evidence="2" id="KW-0732">Signal</keyword>
<gene>
    <name evidence="3" type="ORF">AFUB_090460</name>
</gene>
<dbReference type="Pfam" id="PF04185">
    <property type="entry name" value="Phosphoesterase"/>
    <property type="match status" value="1"/>
</dbReference>
<proteinExistence type="predicted"/>
<dbReference type="VEuPathDB" id="FungiDB:AFUB_090460"/>
<feature type="chain" id="PRO_5002758870" evidence="2">
    <location>
        <begin position="19"/>
        <end position="509"/>
    </location>
</feature>
<reference evidence="3 4" key="1">
    <citation type="journal article" date="2008" name="PLoS Genet.">
        <title>Genomic islands in the pathogenic filamentous fungus Aspergillus fumigatus.</title>
        <authorList>
            <person name="Fedorova N.D."/>
            <person name="Khaldi N."/>
            <person name="Joardar V.S."/>
            <person name="Maiti R."/>
            <person name="Amedeo P."/>
            <person name="Anderson M.J."/>
            <person name="Crabtree J."/>
            <person name="Silva J.C."/>
            <person name="Badger J.H."/>
            <person name="Albarraq A."/>
            <person name="Angiuoli S."/>
            <person name="Bussey H."/>
            <person name="Bowyer P."/>
            <person name="Cotty P.J."/>
            <person name="Dyer P.S."/>
            <person name="Egan A."/>
            <person name="Galens K."/>
            <person name="Fraser-Liggett C.M."/>
            <person name="Haas B.J."/>
            <person name="Inman J.M."/>
            <person name="Kent R."/>
            <person name="Lemieux S."/>
            <person name="Malavazi I."/>
            <person name="Orvis J."/>
            <person name="Roemer T."/>
            <person name="Ronning C.M."/>
            <person name="Sundaram J.P."/>
            <person name="Sutton G."/>
            <person name="Turner G."/>
            <person name="Venter J.C."/>
            <person name="White O.R."/>
            <person name="Whitty B.R."/>
            <person name="Youngman P."/>
            <person name="Wolfe K.H."/>
            <person name="Goldman G.H."/>
            <person name="Wortman J.R."/>
            <person name="Jiang B."/>
            <person name="Denning D.W."/>
            <person name="Nierman W.C."/>
        </authorList>
    </citation>
    <scope>NUCLEOTIDE SEQUENCE [LARGE SCALE GENOMIC DNA]</scope>
    <source>
        <strain evidence="4">CBS 144.89 / FGSC A1163 / CEA10</strain>
    </source>
</reference>
<accession>B0YCK0</accession>
<organism evidence="3 4">
    <name type="scientific">Aspergillus fumigatus (strain CBS 144.89 / FGSC A1163 / CEA10)</name>
    <name type="common">Neosartorya fumigata</name>
    <dbReference type="NCBI Taxonomy" id="451804"/>
    <lineage>
        <taxon>Eukaryota</taxon>
        <taxon>Fungi</taxon>
        <taxon>Dikarya</taxon>
        <taxon>Ascomycota</taxon>
        <taxon>Pezizomycotina</taxon>
        <taxon>Eurotiomycetes</taxon>
        <taxon>Eurotiomycetidae</taxon>
        <taxon>Eurotiales</taxon>
        <taxon>Aspergillaceae</taxon>
        <taxon>Aspergillus</taxon>
        <taxon>Aspergillus subgen. Fumigati</taxon>
    </lineage>
</organism>
<keyword evidence="1" id="KW-0378">Hydrolase</keyword>
<evidence type="ECO:0000256" key="1">
    <source>
        <dbReference type="ARBA" id="ARBA00022801"/>
    </source>
</evidence>
<dbReference type="InterPro" id="IPR007312">
    <property type="entry name" value="Phosphoesterase"/>
</dbReference>
<dbReference type="GO" id="GO:0016788">
    <property type="term" value="F:hydrolase activity, acting on ester bonds"/>
    <property type="evidence" value="ECO:0007669"/>
    <property type="project" value="InterPro"/>
</dbReference>
<sequence>MKANTLVPLLGLSSSAAAAAVAASSNTPFGYASGSKESIANLKDKIENVVWILLENRSFDNILGGVKRKGLDNVVNNGPFCNPQNVSDPSSTKWCSVYKDFDSVKHDPDHSVTGYNMELYGTYTPSNDAIANGTLKPTMNGFVEQQLVHHKGLDPKVADEEVMGYYSEDEIPTLVNLVDEFTTFNYWHSCVPGPTNPNRLCALSGTSDGHGTNDNSFDVSGVDISSIFQVASEKDITWKNYDGTNGAFLSDALFFNWTAQNAKHNVVPLENFYQDAYLGLLPQLSYINPSCCDLDTNSVHPSGNVSFGQVLVKQIYDAVRTGPQWDKTLLLVTFDETGGFYDHVEPPLAVRPDSKTYTETAADGSSYTFNFDRLGGRMPTWLISPYTPKGHIENYGVDPATGKSASYSATSVLKTLGYLWDLDDFTPRVSHSPAFDHLIGPKKRNTPATLANPHPFPDAKRRCLKRRFKAFHFALCTLDASFSCLATPEHRRSASVSPLTSLMYKRPVA</sequence>
<keyword evidence="4" id="KW-1185">Reference proteome</keyword>
<dbReference type="FunFam" id="3.40.720.10:FF:000060">
    <property type="entry name" value="Phosphatidylglycerol specific phospholipase C, putative"/>
    <property type="match status" value="1"/>
</dbReference>
<evidence type="ECO:0000313" key="3">
    <source>
        <dbReference type="EMBL" id="EDP48331.1"/>
    </source>
</evidence>
<dbReference type="InterPro" id="IPR017850">
    <property type="entry name" value="Alkaline_phosphatase_core_sf"/>
</dbReference>